<evidence type="ECO:0000313" key="1">
    <source>
        <dbReference type="EMBL" id="RNF14069.1"/>
    </source>
</evidence>
<evidence type="ECO:0000313" key="2">
    <source>
        <dbReference type="Proteomes" id="UP000284403"/>
    </source>
</evidence>
<dbReference type="EMBL" id="MKKU01000379">
    <property type="protein sequence ID" value="RNF14069.1"/>
    <property type="molecule type" value="Genomic_DNA"/>
</dbReference>
<accession>A0A422P8L9</accession>
<comment type="caution">
    <text evidence="1">The sequence shown here is derived from an EMBL/GenBank/DDBJ whole genome shotgun (WGS) entry which is preliminary data.</text>
</comment>
<name>A0A422P8L9_9TRYP</name>
<proteinExistence type="predicted"/>
<sequence>MPFLHCFSKVIMAFVVNPRTACAPTTEERHAHARGEVTALAKYWKEMYREIPCLPCSAPFSSLEELIDMAVQAASDSEDAVKPAQVFVTGSFFLLSDILTLAKEHEAKFQAHAQEA</sequence>
<dbReference type="GeneID" id="40319578"/>
<dbReference type="Proteomes" id="UP000284403">
    <property type="component" value="Unassembled WGS sequence"/>
</dbReference>
<keyword evidence="2" id="KW-1185">Reference proteome</keyword>
<dbReference type="RefSeq" id="XP_029227032.1">
    <property type="nucleotide sequence ID" value="XM_029372857.1"/>
</dbReference>
<protein>
    <submittedName>
        <fullName evidence="1">Putative folylpolyglutamate synthase</fullName>
    </submittedName>
</protein>
<dbReference type="AlphaFoldDB" id="A0A422P8L9"/>
<reference evidence="1 2" key="1">
    <citation type="journal article" date="2018" name="BMC Genomics">
        <title>Genomic comparison of Trypanosoma conorhini and Trypanosoma rangeli to Trypanosoma cruzi strains of high and low virulence.</title>
        <authorList>
            <person name="Bradwell K.R."/>
            <person name="Koparde V.N."/>
            <person name="Matveyev A.V."/>
            <person name="Serrano M.G."/>
            <person name="Alves J.M."/>
            <person name="Parikh H."/>
            <person name="Huang B."/>
            <person name="Lee V."/>
            <person name="Espinosa-Alvarez O."/>
            <person name="Ortiz P.A."/>
            <person name="Costa-Martins A.G."/>
            <person name="Teixeira M.M."/>
            <person name="Buck G.A."/>
        </authorList>
    </citation>
    <scope>NUCLEOTIDE SEQUENCE [LARGE SCALE GENOMIC DNA]</scope>
    <source>
        <strain evidence="1 2">025E</strain>
    </source>
</reference>
<gene>
    <name evidence="1" type="ORF">Tco025E_05967</name>
</gene>
<organism evidence="1 2">
    <name type="scientific">Trypanosoma conorhini</name>
    <dbReference type="NCBI Taxonomy" id="83891"/>
    <lineage>
        <taxon>Eukaryota</taxon>
        <taxon>Discoba</taxon>
        <taxon>Euglenozoa</taxon>
        <taxon>Kinetoplastea</taxon>
        <taxon>Metakinetoplastina</taxon>
        <taxon>Trypanosomatida</taxon>
        <taxon>Trypanosomatidae</taxon>
        <taxon>Trypanosoma</taxon>
    </lineage>
</organism>